<reference evidence="9" key="1">
    <citation type="journal article" date="2019" name="Int. J. Syst. Evol. Microbiol.">
        <title>The Global Catalogue of Microorganisms (GCM) 10K type strain sequencing project: providing services to taxonomists for standard genome sequencing and annotation.</title>
        <authorList>
            <consortium name="The Broad Institute Genomics Platform"/>
            <consortium name="The Broad Institute Genome Sequencing Center for Infectious Disease"/>
            <person name="Wu L."/>
            <person name="Ma J."/>
        </authorList>
    </citation>
    <scope>NUCLEOTIDE SEQUENCE [LARGE SCALE GENOMIC DNA]</scope>
    <source>
        <strain evidence="9">CCUG 48216</strain>
    </source>
</reference>
<dbReference type="SUPFAM" id="SSF52172">
    <property type="entry name" value="CheY-like"/>
    <property type="match status" value="1"/>
</dbReference>
<evidence type="ECO:0000259" key="7">
    <source>
        <dbReference type="PROSITE" id="PS50110"/>
    </source>
</evidence>
<evidence type="ECO:0000256" key="1">
    <source>
        <dbReference type="ARBA" id="ARBA00022553"/>
    </source>
</evidence>
<evidence type="ECO:0000256" key="3">
    <source>
        <dbReference type="ARBA" id="ARBA00023015"/>
    </source>
</evidence>
<keyword evidence="4" id="KW-0238">DNA-binding</keyword>
<protein>
    <submittedName>
        <fullName evidence="8">Response regulator transcription factor</fullName>
    </submittedName>
</protein>
<dbReference type="SMART" id="SM00448">
    <property type="entry name" value="REC"/>
    <property type="match status" value="1"/>
</dbReference>
<dbReference type="InterPro" id="IPR011006">
    <property type="entry name" value="CheY-like_superfamily"/>
</dbReference>
<dbReference type="InterPro" id="IPR039420">
    <property type="entry name" value="WalR-like"/>
</dbReference>
<keyword evidence="5" id="KW-0804">Transcription</keyword>
<feature type="domain" description="Response regulatory" evidence="7">
    <location>
        <begin position="5"/>
        <end position="116"/>
    </location>
</feature>
<name>A0ABW3SJ32_9BACL</name>
<comment type="caution">
    <text evidence="6">Lacks conserved residue(s) required for the propagation of feature annotation.</text>
</comment>
<dbReference type="EMBL" id="JBHTKZ010000092">
    <property type="protein sequence ID" value="MFD1184427.1"/>
    <property type="molecule type" value="Genomic_DNA"/>
</dbReference>
<keyword evidence="3" id="KW-0805">Transcription regulation</keyword>
<dbReference type="PANTHER" id="PTHR48111:SF22">
    <property type="entry name" value="REGULATOR OF RPOS"/>
    <property type="match status" value="1"/>
</dbReference>
<keyword evidence="9" id="KW-1185">Reference proteome</keyword>
<dbReference type="InterPro" id="IPR001789">
    <property type="entry name" value="Sig_transdc_resp-reg_receiver"/>
</dbReference>
<proteinExistence type="predicted"/>
<dbReference type="Proteomes" id="UP001597211">
    <property type="component" value="Unassembled WGS sequence"/>
</dbReference>
<organism evidence="8 9">
    <name type="scientific">Paenibacillus timonensis</name>
    <dbReference type="NCBI Taxonomy" id="225915"/>
    <lineage>
        <taxon>Bacteria</taxon>
        <taxon>Bacillati</taxon>
        <taxon>Bacillota</taxon>
        <taxon>Bacilli</taxon>
        <taxon>Bacillales</taxon>
        <taxon>Paenibacillaceae</taxon>
        <taxon>Paenibacillus</taxon>
    </lineage>
</organism>
<evidence type="ECO:0000256" key="4">
    <source>
        <dbReference type="ARBA" id="ARBA00023125"/>
    </source>
</evidence>
<keyword evidence="2" id="KW-0902">Two-component regulatory system</keyword>
<evidence type="ECO:0000256" key="6">
    <source>
        <dbReference type="PROSITE-ProRule" id="PRU00169"/>
    </source>
</evidence>
<dbReference type="Gene3D" id="3.40.50.2300">
    <property type="match status" value="1"/>
</dbReference>
<evidence type="ECO:0000256" key="5">
    <source>
        <dbReference type="ARBA" id="ARBA00023163"/>
    </source>
</evidence>
<comment type="caution">
    <text evidence="8">The sequence shown here is derived from an EMBL/GenBank/DDBJ whole genome shotgun (WGS) entry which is preliminary data.</text>
</comment>
<sequence>MAMKKILIIADEINSSEDIRLTLESEKYEVEVTVEGRDGLTKALDENTNLIFLMLPSLKGIEVCKQIRAESNTPIIMINSQDNAIDQIIALDSGVDYLLPSVFHFEELLARMRAIIRGIERRNRNDTI</sequence>
<dbReference type="PANTHER" id="PTHR48111">
    <property type="entry name" value="REGULATOR OF RPOS"/>
    <property type="match status" value="1"/>
</dbReference>
<evidence type="ECO:0000313" key="9">
    <source>
        <dbReference type="Proteomes" id="UP001597211"/>
    </source>
</evidence>
<gene>
    <name evidence="8" type="ORF">ACFQ2Z_24160</name>
</gene>
<dbReference type="PROSITE" id="PS50110">
    <property type="entry name" value="RESPONSE_REGULATORY"/>
    <property type="match status" value="1"/>
</dbReference>
<evidence type="ECO:0000256" key="2">
    <source>
        <dbReference type="ARBA" id="ARBA00023012"/>
    </source>
</evidence>
<dbReference type="Pfam" id="PF00072">
    <property type="entry name" value="Response_reg"/>
    <property type="match status" value="1"/>
</dbReference>
<evidence type="ECO:0000313" key="8">
    <source>
        <dbReference type="EMBL" id="MFD1184427.1"/>
    </source>
</evidence>
<accession>A0ABW3SJ32</accession>
<keyword evidence="1" id="KW-0597">Phosphoprotein</keyword>